<gene>
    <name evidence="2" type="ORF">AB1Y20_016210</name>
</gene>
<feature type="chain" id="PRO_5044271489" description="Glycosyltransferase 2-like domain-containing protein" evidence="1">
    <location>
        <begin position="26"/>
        <end position="488"/>
    </location>
</feature>
<dbReference type="CDD" id="cd00761">
    <property type="entry name" value="Glyco_tranf_GTA_type"/>
    <property type="match status" value="1"/>
</dbReference>
<keyword evidence="1" id="KW-0732">Signal</keyword>
<evidence type="ECO:0008006" key="4">
    <source>
        <dbReference type="Google" id="ProtNLM"/>
    </source>
</evidence>
<comment type="caution">
    <text evidence="2">The sequence shown here is derived from an EMBL/GenBank/DDBJ whole genome shotgun (WGS) entry which is preliminary data.</text>
</comment>
<reference evidence="2 3" key="1">
    <citation type="journal article" date="2024" name="Science">
        <title>Giant polyketide synthase enzymes in the biosynthesis of giant marine polyether toxins.</title>
        <authorList>
            <person name="Fallon T.R."/>
            <person name="Shende V.V."/>
            <person name="Wierzbicki I.H."/>
            <person name="Pendleton A.L."/>
            <person name="Watervoot N.F."/>
            <person name="Auber R.P."/>
            <person name="Gonzalez D.J."/>
            <person name="Wisecaver J.H."/>
            <person name="Moore B.S."/>
        </authorList>
    </citation>
    <scope>NUCLEOTIDE SEQUENCE [LARGE SCALE GENOMIC DNA]</scope>
    <source>
        <strain evidence="2 3">12B1</strain>
    </source>
</reference>
<protein>
    <recommendedName>
        <fullName evidence="4">Glycosyltransferase 2-like domain-containing protein</fullName>
    </recommendedName>
</protein>
<dbReference type="Gene3D" id="3.90.550.10">
    <property type="entry name" value="Spore Coat Polysaccharide Biosynthesis Protein SpsA, Chain A"/>
    <property type="match status" value="1"/>
</dbReference>
<dbReference type="EMBL" id="JBGBPQ010000029">
    <property type="protein sequence ID" value="KAL1496247.1"/>
    <property type="molecule type" value="Genomic_DNA"/>
</dbReference>
<dbReference type="AlphaFoldDB" id="A0AB34IDA8"/>
<evidence type="ECO:0000256" key="1">
    <source>
        <dbReference type="SAM" id="SignalP"/>
    </source>
</evidence>
<evidence type="ECO:0000313" key="2">
    <source>
        <dbReference type="EMBL" id="KAL1496247.1"/>
    </source>
</evidence>
<proteinExistence type="predicted"/>
<feature type="signal peptide" evidence="1">
    <location>
        <begin position="1"/>
        <end position="25"/>
    </location>
</feature>
<sequence>MHARDCSCLLLFEVVASLASPCTEARRSDGLVCTSPYIERPVLSIIIQSFRDHTGRAAGQPQQLTEKLHAIPITKEIVVNDDAQGEGSAAWIPRLRGPNDFYISSPNLHEPRAYNRLASMMRGEFLVLVQGDACLPNSSSWMQDALAILRTLPKLAMLSGRMGFYEVLTRAAPGTNVNQDYRRQRMRGEMPSLPIKHQLLVRRNDSATSIGASQISTEGDGGRRIPFMFMAGVDNGPLIFRRDALLSLGGFDEGYGCAVLGIGGGENVDDASSFGFERQLASSFRCEVHAIDSSSYWHKLVHSSPEVRERAESVIKVSPTLDSDLRVQFHEAFASRLSATSTRTGAPLLITHLPRIIELYAGKRDIDILKIDCRGCEWSLFNKLIRRRKTLQPRVKLLLLRIDLCRLPTEKGASSVAVLAFQAVMSYLVIDNSFKLFSWKHLPSIRHPTTTRGKVPHGSSASSIEVPPELVMAGLPRDVCRYQLQFTR</sequence>
<accession>A0AB34IDA8</accession>
<dbReference type="InterPro" id="IPR029044">
    <property type="entry name" value="Nucleotide-diphossugar_trans"/>
</dbReference>
<dbReference type="Proteomes" id="UP001515480">
    <property type="component" value="Unassembled WGS sequence"/>
</dbReference>
<organism evidence="2 3">
    <name type="scientific">Prymnesium parvum</name>
    <name type="common">Toxic golden alga</name>
    <dbReference type="NCBI Taxonomy" id="97485"/>
    <lineage>
        <taxon>Eukaryota</taxon>
        <taxon>Haptista</taxon>
        <taxon>Haptophyta</taxon>
        <taxon>Prymnesiophyceae</taxon>
        <taxon>Prymnesiales</taxon>
        <taxon>Prymnesiaceae</taxon>
        <taxon>Prymnesium</taxon>
    </lineage>
</organism>
<keyword evidence="3" id="KW-1185">Reference proteome</keyword>
<name>A0AB34IDA8_PRYPA</name>
<dbReference type="SUPFAM" id="SSF53448">
    <property type="entry name" value="Nucleotide-diphospho-sugar transferases"/>
    <property type="match status" value="1"/>
</dbReference>
<evidence type="ECO:0000313" key="3">
    <source>
        <dbReference type="Proteomes" id="UP001515480"/>
    </source>
</evidence>